<accession>A0A1S3JCL1</accession>
<sequence length="756" mass="85846">MDYEKIKQHLESLCFTITPTDSFYRACVDGGLIERTTLYKIKEYIKLQGHGVATFLLSLTPLGGVAITKLVEIIEKTGNNINQAQLYTAREHLSEAWERYHQQIIGILITIREREGNAIENQKISILTQKAREEVRVELAEINKSREKLESEKKSLMGECNRLKSEVLHLKTNLAECNKKLLTQSQSKTEQVNQNNTNNELLSEASEKSQGQKKDHKDDMHSYANPQKEAIGNSTAKNKFSDQNIQTDIFMHQLRNLSLHTRDDDDDVFHERRKGLPALSERPHSTRSDPGGSSSMHRSLSLPSKLVSLPEQGPFVHLKNIGGRSRTKTHPASGPSLPPIAQGFQEKTDQSVTVSPQTGAFIALDDKSSISIQRGAVKTKTQVTAKMCKDNMQLQQKLVKGDLSDEICLGNCYNINSQPDVNFACSVRTKPPGQFNSLFVHQSTVHKRRAQSSQPDKPNKKFAAALPDDNITDITDQLNYTQDDNGVTYQINGSGQYQEFWVILKEKEDDLKKQKEIIKRLQKRLANLRKLDICMCDITLFIPQTIPNNYLCLIFTNQEVQRNCSLYIQYNTNPSFINRAYQPSSAYVHHQDEITIKNPTTEAPLHVLKVNMLELRGKGMEVKVGLGNSTIPSMLQVVNTTHNPVQYNRRRVLCNIPTLLAAEIEQGMPYQDRLRSNWCDIIENLDDSGVINYLYQEHVLSSRQMNEVKDKSVKQERNEKLLGILMTVGERGYHIFCDALRQSEGSAWLEQRLNNT</sequence>
<dbReference type="GO" id="GO:0002020">
    <property type="term" value="F:protease binding"/>
    <property type="evidence" value="ECO:0007669"/>
    <property type="project" value="InterPro"/>
</dbReference>
<reference evidence="5" key="2">
    <citation type="submission" date="2025-08" db="UniProtKB">
        <authorList>
            <consortium name="RefSeq"/>
        </authorList>
    </citation>
    <scope>IDENTIFICATION</scope>
</reference>
<organism evidence="4 5">
    <name type="scientific">Lingula anatina</name>
    <name type="common">Brachiopod</name>
    <name type="synonym">Lingula unguis</name>
    <dbReference type="NCBI Taxonomy" id="7574"/>
    <lineage>
        <taxon>Eukaryota</taxon>
        <taxon>Metazoa</taxon>
        <taxon>Spiralia</taxon>
        <taxon>Lophotrochozoa</taxon>
        <taxon>Brachiopoda</taxon>
        <taxon>Linguliformea</taxon>
        <taxon>Lingulata</taxon>
        <taxon>Lingulida</taxon>
        <taxon>Linguloidea</taxon>
        <taxon>Lingulidae</taxon>
        <taxon>Lingula</taxon>
    </lineage>
</organism>
<dbReference type="PANTHER" id="PTHR15034">
    <property type="entry name" value="DEATH DOMAIN-CONTAINING PROTEIN CRADD"/>
    <property type="match status" value="1"/>
</dbReference>
<feature type="coiled-coil region" evidence="1">
    <location>
        <begin position="132"/>
        <end position="180"/>
    </location>
</feature>
<dbReference type="PANTHER" id="PTHR15034:SF5">
    <property type="entry name" value="DEATH DOMAIN-CONTAINING PROTEIN CRADD"/>
    <property type="match status" value="1"/>
</dbReference>
<feature type="compositionally biased region" description="Low complexity" evidence="2">
    <location>
        <begin position="189"/>
        <end position="202"/>
    </location>
</feature>
<dbReference type="InterPro" id="IPR011029">
    <property type="entry name" value="DEATH-like_dom_sf"/>
</dbReference>
<dbReference type="InterPro" id="IPR001315">
    <property type="entry name" value="CARD"/>
</dbReference>
<dbReference type="SUPFAM" id="SSF47986">
    <property type="entry name" value="DEATH domain"/>
    <property type="match status" value="1"/>
</dbReference>
<dbReference type="OrthoDB" id="10031931at2759"/>
<name>A0A1S3JCL1_LINAN</name>
<feature type="domain" description="CARD" evidence="3">
    <location>
        <begin position="674"/>
        <end position="744"/>
    </location>
</feature>
<dbReference type="GO" id="GO:0042981">
    <property type="term" value="P:regulation of apoptotic process"/>
    <property type="evidence" value="ECO:0007669"/>
    <property type="project" value="InterPro"/>
</dbReference>
<dbReference type="GeneID" id="106172102"/>
<dbReference type="CDD" id="cd01671">
    <property type="entry name" value="CARD"/>
    <property type="match status" value="1"/>
</dbReference>
<feature type="compositionally biased region" description="Basic and acidic residues" evidence="2">
    <location>
        <begin position="205"/>
        <end position="221"/>
    </location>
</feature>
<dbReference type="Gene3D" id="1.10.533.10">
    <property type="entry name" value="Death Domain, Fas"/>
    <property type="match status" value="1"/>
</dbReference>
<proteinExistence type="predicted"/>
<evidence type="ECO:0000259" key="3">
    <source>
        <dbReference type="PROSITE" id="PS50209"/>
    </source>
</evidence>
<dbReference type="GO" id="GO:0070513">
    <property type="term" value="F:death domain binding"/>
    <property type="evidence" value="ECO:0007669"/>
    <property type="project" value="InterPro"/>
</dbReference>
<gene>
    <name evidence="5" type="primary">LOC106172102</name>
</gene>
<evidence type="ECO:0000313" key="4">
    <source>
        <dbReference type="Proteomes" id="UP000085678"/>
    </source>
</evidence>
<feature type="region of interest" description="Disordered" evidence="2">
    <location>
        <begin position="274"/>
        <end position="300"/>
    </location>
</feature>
<feature type="compositionally biased region" description="Low complexity" evidence="2">
    <location>
        <begin position="290"/>
        <end position="300"/>
    </location>
</feature>
<dbReference type="Proteomes" id="UP000085678">
    <property type="component" value="Unplaced"/>
</dbReference>
<dbReference type="PROSITE" id="PS50209">
    <property type="entry name" value="CARD"/>
    <property type="match status" value="1"/>
</dbReference>
<evidence type="ECO:0000256" key="2">
    <source>
        <dbReference type="SAM" id="MobiDB-lite"/>
    </source>
</evidence>
<protein>
    <submittedName>
        <fullName evidence="5">Uncharacterized protein LOC106172102</fullName>
    </submittedName>
</protein>
<keyword evidence="1" id="KW-0175">Coiled coil</keyword>
<evidence type="ECO:0000313" key="5">
    <source>
        <dbReference type="RefSeq" id="XP_013408150.1"/>
    </source>
</evidence>
<dbReference type="InterPro" id="IPR037939">
    <property type="entry name" value="CRADD"/>
</dbReference>
<dbReference type="RefSeq" id="XP_013408150.1">
    <property type="nucleotide sequence ID" value="XM_013552696.1"/>
</dbReference>
<evidence type="ECO:0000256" key="1">
    <source>
        <dbReference type="SAM" id="Coils"/>
    </source>
</evidence>
<dbReference type="KEGG" id="lak:106172102"/>
<reference evidence="5" key="1">
    <citation type="journal article" date="2015" name="Nat. Commun.">
        <title>The Lingula genome provides insights into brachiopod evolution and the origin of phosphate biomineralization.</title>
        <authorList>
            <person name="Luo Y.J."/>
            <person name="Takeuchi T."/>
            <person name="Koyanagi R."/>
            <person name="Yamada L."/>
            <person name="Kanda M."/>
            <person name="Khalturina M."/>
            <person name="Fujie M."/>
            <person name="Yamasaki S.I."/>
            <person name="Endo K."/>
            <person name="Satoh N."/>
        </authorList>
    </citation>
    <scope>NUCLEOTIDE SEQUENCE</scope>
</reference>
<keyword evidence="4" id="KW-1185">Reference proteome</keyword>
<dbReference type="Pfam" id="PF00619">
    <property type="entry name" value="CARD"/>
    <property type="match status" value="1"/>
</dbReference>
<dbReference type="AlphaFoldDB" id="A0A1S3JCL1"/>
<feature type="region of interest" description="Disordered" evidence="2">
    <location>
        <begin position="185"/>
        <end position="235"/>
    </location>
</feature>
<dbReference type="InParanoid" id="A0A1S3JCL1"/>
<feature type="coiled-coil region" evidence="1">
    <location>
        <begin position="504"/>
        <end position="531"/>
    </location>
</feature>